<gene>
    <name evidence="2" type="ORF">KHA97_14110</name>
</gene>
<dbReference type="Pfam" id="PF07883">
    <property type="entry name" value="Cupin_2"/>
    <property type="match status" value="1"/>
</dbReference>
<dbReference type="InterPro" id="IPR014710">
    <property type="entry name" value="RmlC-like_jellyroll"/>
</dbReference>
<organism evidence="2 3">
    <name type="scientific">Lederbergia citri</name>
    <dbReference type="NCBI Taxonomy" id="2833580"/>
    <lineage>
        <taxon>Bacteria</taxon>
        <taxon>Bacillati</taxon>
        <taxon>Bacillota</taxon>
        <taxon>Bacilli</taxon>
        <taxon>Bacillales</taxon>
        <taxon>Bacillaceae</taxon>
        <taxon>Lederbergia</taxon>
    </lineage>
</organism>
<accession>A0A942TGL3</accession>
<dbReference type="CDD" id="cd02219">
    <property type="entry name" value="cupin_YjlB-like"/>
    <property type="match status" value="1"/>
</dbReference>
<dbReference type="SUPFAM" id="SSF51182">
    <property type="entry name" value="RmlC-like cupins"/>
    <property type="match status" value="1"/>
</dbReference>
<dbReference type="InterPro" id="IPR013096">
    <property type="entry name" value="Cupin_2"/>
</dbReference>
<dbReference type="PANTHER" id="PTHR36448">
    <property type="entry name" value="BLR7373 PROTEIN"/>
    <property type="match status" value="1"/>
</dbReference>
<keyword evidence="3" id="KW-1185">Reference proteome</keyword>
<dbReference type="EMBL" id="JAGYPG010000002">
    <property type="protein sequence ID" value="MBS4196197.1"/>
    <property type="molecule type" value="Genomic_DNA"/>
</dbReference>
<sequence length="164" mass="18434">MNVNTIMFRDDGEIPNNPDFPVIVYEHVFKDNPNDIEAAFNRHDWTGSWTGGVFDYHHYHSNTHEVLAVKRGNATILVGGEEGERLRVETGDVMVLPAGTGHKKIDSSDDFEVVGAYPGGITPNLRRRDTKSRNQDLSEIKHVPIPETDPVFGDKGPLLEKWIK</sequence>
<dbReference type="PIRSF" id="PIRSF019307">
    <property type="entry name" value="UCP019307"/>
    <property type="match status" value="1"/>
</dbReference>
<comment type="caution">
    <text evidence="2">The sequence shown here is derived from an EMBL/GenBank/DDBJ whole genome shotgun (WGS) entry which is preliminary data.</text>
</comment>
<dbReference type="PANTHER" id="PTHR36448:SF2">
    <property type="entry name" value="CUPIN TYPE-1 DOMAIN-CONTAINING PROTEIN"/>
    <property type="match status" value="1"/>
</dbReference>
<name>A0A942TGL3_9BACI</name>
<dbReference type="Gene3D" id="2.60.120.10">
    <property type="entry name" value="Jelly Rolls"/>
    <property type="match status" value="1"/>
</dbReference>
<proteinExistence type="predicted"/>
<dbReference type="InterPro" id="IPR011051">
    <property type="entry name" value="RmlC_Cupin_sf"/>
</dbReference>
<dbReference type="InterPro" id="IPR047121">
    <property type="entry name" value="YjiB-like"/>
</dbReference>
<protein>
    <submittedName>
        <fullName evidence="2">Cupin domain-containing protein</fullName>
    </submittedName>
</protein>
<dbReference type="InterPro" id="IPR014500">
    <property type="entry name" value="UCP019307_cupin"/>
</dbReference>
<evidence type="ECO:0000259" key="1">
    <source>
        <dbReference type="Pfam" id="PF07883"/>
    </source>
</evidence>
<evidence type="ECO:0000313" key="3">
    <source>
        <dbReference type="Proteomes" id="UP000681414"/>
    </source>
</evidence>
<dbReference type="RefSeq" id="WP_213125789.1">
    <property type="nucleotide sequence ID" value="NZ_JAGYPG010000002.1"/>
</dbReference>
<evidence type="ECO:0000313" key="2">
    <source>
        <dbReference type="EMBL" id="MBS4196197.1"/>
    </source>
</evidence>
<feature type="domain" description="Cupin type-2" evidence="1">
    <location>
        <begin position="56"/>
        <end position="103"/>
    </location>
</feature>
<reference evidence="2 3" key="1">
    <citation type="submission" date="2021-05" db="EMBL/GenBank/DDBJ databases">
        <title>Novel Bacillus species.</title>
        <authorList>
            <person name="Liu G."/>
        </authorList>
    </citation>
    <scope>NUCLEOTIDE SEQUENCE [LARGE SCALE GENOMIC DNA]</scope>
    <source>
        <strain evidence="3">FJAT-49780</strain>
    </source>
</reference>
<dbReference type="Proteomes" id="UP000681414">
    <property type="component" value="Unassembled WGS sequence"/>
</dbReference>
<dbReference type="AlphaFoldDB" id="A0A942TGL3"/>